<dbReference type="Proteomes" id="UP000187209">
    <property type="component" value="Unassembled WGS sequence"/>
</dbReference>
<dbReference type="PANTHER" id="PTHR12239:SF41">
    <property type="entry name" value="MEMBRANE ASSOCIATED PROTEIN, PUTATIVE-RELATED"/>
    <property type="match status" value="1"/>
</dbReference>
<gene>
    <name evidence="2" type="ORF">SteCoe_2393</name>
</gene>
<dbReference type="InterPro" id="IPR006652">
    <property type="entry name" value="Kelch_1"/>
</dbReference>
<keyword evidence="3" id="KW-1185">Reference proteome</keyword>
<dbReference type="Gene3D" id="2.120.10.80">
    <property type="entry name" value="Kelch-type beta propeller"/>
    <property type="match status" value="1"/>
</dbReference>
<feature type="compositionally biased region" description="Basic and acidic residues" evidence="1">
    <location>
        <begin position="415"/>
        <end position="439"/>
    </location>
</feature>
<evidence type="ECO:0000256" key="1">
    <source>
        <dbReference type="SAM" id="MobiDB-lite"/>
    </source>
</evidence>
<dbReference type="InterPro" id="IPR015915">
    <property type="entry name" value="Kelch-typ_b-propeller"/>
</dbReference>
<dbReference type="OrthoDB" id="327128at2759"/>
<proteinExistence type="predicted"/>
<dbReference type="InterPro" id="IPR052293">
    <property type="entry name" value="SRRP"/>
</dbReference>
<feature type="compositionally biased region" description="Basic and acidic residues" evidence="1">
    <location>
        <begin position="383"/>
        <end position="408"/>
    </location>
</feature>
<name>A0A1R2CZQ7_9CILI</name>
<sequence length="691" mass="82112">MDWSPAKMPIKIPSRPYKQKSEEVKNEGLPYRINSPANLNDLCSMGSSQSGRGSLSQPVIVEYNETPKETYDDFEPSSFHNPSEPADIIYSSDDEYNSNVKFGVYDNKVRFPNMKNYIPKDHYYQENQCNIQQLDFVNNGTNFDIIEIKNQLDDLRTSIKKRVTKTMENVFNDGMIELKKIDDLERVIYTNLQINPPPNIQSCLEPKAYRLKDFNFGNQLYKSSESSGFSDNEDKVMKYEEKKFKRKQAKVRKRNEKKKKMEDELERKRKLEEEEIKKRLEIEDRKRKLLEEERKRKIEEEERKRRVEEEERKRKIEEEERKRRVEEEERKRKLEEEERKRKIEEEERKRKLEEEERKRKIEEEERKRKLEEEIRKKKEIEEKRKQDEEKRKLEEEKKRKDREEQKKKEERHKKNIEAEKARQAEAERKRKLEAEENKNPKLSNSSLLTNSLLASFLQDGALISSNLESPEDIEVSNVTKGMTLMVLNYDTILFAGGQARNAFTFTISTKKIRHLPKLKRVRTYFVLALINNLPAAIGGLFPPSNVTDSVEIFENNKWKDFNSLNYGRSHSHAIQHEQITYVFGGLCGGINLTVEKFEGKWKVLDVELPFHMRNFGLGSYENNIYLFGGECMGNRSCEVFMFKTDCEKFFKCRNMIQDFSTCNSGSVIFNGTKFYLLDNEEEEVFYYNPVN</sequence>
<feature type="region of interest" description="Disordered" evidence="1">
    <location>
        <begin position="299"/>
        <end position="368"/>
    </location>
</feature>
<evidence type="ECO:0000313" key="2">
    <source>
        <dbReference type="EMBL" id="OMJ94484.1"/>
    </source>
</evidence>
<evidence type="ECO:0000313" key="3">
    <source>
        <dbReference type="Proteomes" id="UP000187209"/>
    </source>
</evidence>
<protein>
    <submittedName>
        <fullName evidence="2">Uncharacterized protein</fullName>
    </submittedName>
</protein>
<dbReference type="AlphaFoldDB" id="A0A1R2CZQ7"/>
<comment type="caution">
    <text evidence="2">The sequence shown here is derived from an EMBL/GenBank/DDBJ whole genome shotgun (WGS) entry which is preliminary data.</text>
</comment>
<feature type="region of interest" description="Disordered" evidence="1">
    <location>
        <begin position="1"/>
        <end position="32"/>
    </location>
</feature>
<dbReference type="SUPFAM" id="SSF117281">
    <property type="entry name" value="Kelch motif"/>
    <property type="match status" value="1"/>
</dbReference>
<feature type="region of interest" description="Disordered" evidence="1">
    <location>
        <begin position="383"/>
        <end position="443"/>
    </location>
</feature>
<organism evidence="2 3">
    <name type="scientific">Stentor coeruleus</name>
    <dbReference type="NCBI Taxonomy" id="5963"/>
    <lineage>
        <taxon>Eukaryota</taxon>
        <taxon>Sar</taxon>
        <taxon>Alveolata</taxon>
        <taxon>Ciliophora</taxon>
        <taxon>Postciliodesmatophora</taxon>
        <taxon>Heterotrichea</taxon>
        <taxon>Heterotrichida</taxon>
        <taxon>Stentoridae</taxon>
        <taxon>Stentor</taxon>
    </lineage>
</organism>
<dbReference type="EMBL" id="MPUH01000026">
    <property type="protein sequence ID" value="OMJ94484.1"/>
    <property type="molecule type" value="Genomic_DNA"/>
</dbReference>
<dbReference type="SMART" id="SM00612">
    <property type="entry name" value="Kelch"/>
    <property type="match status" value="3"/>
</dbReference>
<dbReference type="PANTHER" id="PTHR12239">
    <property type="entry name" value="PROTEIN CBG20215-RELATED"/>
    <property type="match status" value="1"/>
</dbReference>
<reference evidence="2 3" key="1">
    <citation type="submission" date="2016-11" db="EMBL/GenBank/DDBJ databases">
        <title>The macronuclear genome of Stentor coeruleus: a giant cell with tiny introns.</title>
        <authorList>
            <person name="Slabodnick M."/>
            <person name="Ruby J.G."/>
            <person name="Reiff S.B."/>
            <person name="Swart E.C."/>
            <person name="Gosai S."/>
            <person name="Prabakaran S."/>
            <person name="Witkowska E."/>
            <person name="Larue G.E."/>
            <person name="Fisher S."/>
            <person name="Freeman R.M."/>
            <person name="Gunawardena J."/>
            <person name="Chu W."/>
            <person name="Stover N.A."/>
            <person name="Gregory B.D."/>
            <person name="Nowacki M."/>
            <person name="Derisi J."/>
            <person name="Roy S.W."/>
            <person name="Marshall W.F."/>
            <person name="Sood P."/>
        </authorList>
    </citation>
    <scope>NUCLEOTIDE SEQUENCE [LARGE SCALE GENOMIC DNA]</scope>
    <source>
        <strain evidence="2">WM001</strain>
    </source>
</reference>
<accession>A0A1R2CZQ7</accession>